<feature type="transmembrane region" description="Helical" evidence="14">
    <location>
        <begin position="101"/>
        <end position="121"/>
    </location>
</feature>
<evidence type="ECO:0000256" key="13">
    <source>
        <dbReference type="SAM" id="MobiDB-lite"/>
    </source>
</evidence>
<evidence type="ECO:0000256" key="3">
    <source>
        <dbReference type="ARBA" id="ARBA00022630"/>
    </source>
</evidence>
<dbReference type="PROSITE" id="PS51384">
    <property type="entry name" value="FAD_FR"/>
    <property type="match status" value="1"/>
</dbReference>
<dbReference type="SUPFAM" id="SSF63380">
    <property type="entry name" value="Riboflavin synthase domain-like"/>
    <property type="match status" value="1"/>
</dbReference>
<gene>
    <name evidence="17" type="ORF">E6C64_07490</name>
    <name evidence="16" type="ORF">E6C64_08345</name>
</gene>
<keyword evidence="11" id="KW-0411">Iron-sulfur</keyword>
<evidence type="ECO:0000313" key="16">
    <source>
        <dbReference type="EMBL" id="THG30641.1"/>
    </source>
</evidence>
<dbReference type="InterPro" id="IPR017938">
    <property type="entry name" value="Riboflavin_synthase-like_b-brl"/>
</dbReference>
<keyword evidence="8 14" id="KW-1133">Transmembrane helix</keyword>
<evidence type="ECO:0000256" key="8">
    <source>
        <dbReference type="ARBA" id="ARBA00022989"/>
    </source>
</evidence>
<comment type="subcellular location">
    <subcellularLocation>
        <location evidence="2">Membrane</location>
        <topology evidence="2">Multi-pass membrane protein</topology>
    </subcellularLocation>
</comment>
<evidence type="ECO:0000256" key="11">
    <source>
        <dbReference type="ARBA" id="ARBA00023014"/>
    </source>
</evidence>
<keyword evidence="3" id="KW-0285">Flavoprotein</keyword>
<dbReference type="SUPFAM" id="SSF52343">
    <property type="entry name" value="Ferredoxin reductase-like, C-terminal NADP-linked domain"/>
    <property type="match status" value="1"/>
</dbReference>
<dbReference type="AlphaFoldDB" id="A0A4S4FNR8"/>
<dbReference type="InterPro" id="IPR013130">
    <property type="entry name" value="Fe3_Rdtase_TM_dom"/>
</dbReference>
<dbReference type="Pfam" id="PF00175">
    <property type="entry name" value="NAD_binding_1"/>
    <property type="match status" value="1"/>
</dbReference>
<dbReference type="Pfam" id="PF01794">
    <property type="entry name" value="Ferric_reduct"/>
    <property type="match status" value="1"/>
</dbReference>
<dbReference type="GO" id="GO:0050660">
    <property type="term" value="F:flavin adenine dinucleotide binding"/>
    <property type="evidence" value="ECO:0007669"/>
    <property type="project" value="TreeGrafter"/>
</dbReference>
<evidence type="ECO:0000256" key="9">
    <source>
        <dbReference type="ARBA" id="ARBA00023002"/>
    </source>
</evidence>
<evidence type="ECO:0000313" key="17">
    <source>
        <dbReference type="EMBL" id="THG31878.1"/>
    </source>
</evidence>
<dbReference type="GO" id="GO:0016491">
    <property type="term" value="F:oxidoreductase activity"/>
    <property type="evidence" value="ECO:0007669"/>
    <property type="project" value="UniProtKB-KW"/>
</dbReference>
<protein>
    <submittedName>
        <fullName evidence="17">Ferric reductase</fullName>
    </submittedName>
</protein>
<feature type="domain" description="FAD-binding FR-type" evidence="15">
    <location>
        <begin position="229"/>
        <end position="329"/>
    </location>
</feature>
<feature type="region of interest" description="Disordered" evidence="13">
    <location>
        <begin position="1"/>
        <end position="24"/>
    </location>
</feature>
<feature type="transmembrane region" description="Helical" evidence="14">
    <location>
        <begin position="29"/>
        <end position="48"/>
    </location>
</feature>
<dbReference type="InterPro" id="IPR039261">
    <property type="entry name" value="FNR_nucleotide-bd"/>
</dbReference>
<feature type="transmembrane region" description="Helical" evidence="14">
    <location>
        <begin position="141"/>
        <end position="160"/>
    </location>
</feature>
<keyword evidence="5" id="KW-0001">2Fe-2S</keyword>
<keyword evidence="9" id="KW-0560">Oxidoreductase</keyword>
<proteinExistence type="predicted"/>
<keyword evidence="18" id="KW-1185">Reference proteome</keyword>
<feature type="transmembrane region" description="Helical" evidence="14">
    <location>
        <begin position="60"/>
        <end position="80"/>
    </location>
</feature>
<dbReference type="RefSeq" id="WP_136426998.1">
    <property type="nucleotide sequence ID" value="NZ_SSSM01000003.1"/>
</dbReference>
<evidence type="ECO:0000256" key="7">
    <source>
        <dbReference type="ARBA" id="ARBA00022827"/>
    </source>
</evidence>
<sequence length="455" mass="49238">MSAFDGRSAVRDGRSAAASARPGRRMSPGALLTLIGTGAATAAALGFIGAPTPMRLDIPLIAHLAGLLAGYGVVVMVALMSRVPALERGVGADRMARWHGWGGRLVIALILIHGIAATIGWMQLRGLDALSAMVEVIGLPWIGAATVASVMLLGIGYASMRAARRKLGYENWHLIHLATYVAIGLSFPHELAGPDLAGIPVFQVFWSLLYTISFGLLLRYRVLEPLLQFLRHRMRVERVVTEADGVTSIVIRGRHLPELQAESGQFFRWRFLTRTGWRAANPFSLSAPPSEHHLRLTVKAVGESTRAIQTMKVGTRVFAEGPYGAMTEHRRTGSGVLLIAGGVGITPMRALFESLDIDGDQLTLLYRASNEAEIIFRDELEEIAIHRGAHLIYVLGPSADPANAMSGRNLAGWVPDLADRDVYMCASPRFSEAARAGLREAGVSASRVHQEEFAF</sequence>
<dbReference type="PRINTS" id="PR00410">
    <property type="entry name" value="PHEHYDRXLASE"/>
</dbReference>
<evidence type="ECO:0000256" key="2">
    <source>
        <dbReference type="ARBA" id="ARBA00004141"/>
    </source>
</evidence>
<dbReference type="Gene3D" id="3.40.50.80">
    <property type="entry name" value="Nucleotide-binding domain of ferredoxin-NADP reductase (FNR) module"/>
    <property type="match status" value="1"/>
</dbReference>
<dbReference type="GO" id="GO:0051537">
    <property type="term" value="F:2 iron, 2 sulfur cluster binding"/>
    <property type="evidence" value="ECO:0007669"/>
    <property type="project" value="UniProtKB-KW"/>
</dbReference>
<keyword evidence="12 14" id="KW-0472">Membrane</keyword>
<dbReference type="OrthoDB" id="9801223at2"/>
<evidence type="ECO:0000256" key="5">
    <source>
        <dbReference type="ARBA" id="ARBA00022714"/>
    </source>
</evidence>
<evidence type="ECO:0000256" key="10">
    <source>
        <dbReference type="ARBA" id="ARBA00023004"/>
    </source>
</evidence>
<feature type="transmembrane region" description="Helical" evidence="14">
    <location>
        <begin position="201"/>
        <end position="223"/>
    </location>
</feature>
<evidence type="ECO:0000256" key="6">
    <source>
        <dbReference type="ARBA" id="ARBA00022723"/>
    </source>
</evidence>
<feature type="transmembrane region" description="Helical" evidence="14">
    <location>
        <begin position="172"/>
        <end position="189"/>
    </location>
</feature>
<dbReference type="Proteomes" id="UP000309133">
    <property type="component" value="Unassembled WGS sequence"/>
</dbReference>
<dbReference type="PANTHER" id="PTHR47354">
    <property type="entry name" value="NADH OXIDOREDUCTASE HCR"/>
    <property type="match status" value="1"/>
</dbReference>
<evidence type="ECO:0000259" key="15">
    <source>
        <dbReference type="PROSITE" id="PS51384"/>
    </source>
</evidence>
<dbReference type="InterPro" id="IPR050415">
    <property type="entry name" value="MRET"/>
</dbReference>
<dbReference type="EMBL" id="SSSM01000003">
    <property type="protein sequence ID" value="THG31878.1"/>
    <property type="molecule type" value="Genomic_DNA"/>
</dbReference>
<dbReference type="InterPro" id="IPR001433">
    <property type="entry name" value="OxRdtase_FAD/NAD-bd"/>
</dbReference>
<name>A0A4S4FNR8_9MICO</name>
<evidence type="ECO:0000313" key="18">
    <source>
        <dbReference type="Proteomes" id="UP000309133"/>
    </source>
</evidence>
<dbReference type="GO" id="GO:0046872">
    <property type="term" value="F:metal ion binding"/>
    <property type="evidence" value="ECO:0007669"/>
    <property type="project" value="UniProtKB-KW"/>
</dbReference>
<evidence type="ECO:0000256" key="4">
    <source>
        <dbReference type="ARBA" id="ARBA00022692"/>
    </source>
</evidence>
<dbReference type="Gene3D" id="2.40.30.10">
    <property type="entry name" value="Translation factors"/>
    <property type="match status" value="1"/>
</dbReference>
<keyword evidence="7" id="KW-0274">FAD</keyword>
<comment type="cofactor">
    <cofactor evidence="1">
        <name>FAD</name>
        <dbReference type="ChEBI" id="CHEBI:57692"/>
    </cofactor>
</comment>
<dbReference type="PANTHER" id="PTHR47354:SF8">
    <property type="entry name" value="1,2-PHENYLACETYL-COA EPOXIDASE, SUBUNIT E"/>
    <property type="match status" value="1"/>
</dbReference>
<keyword evidence="4 14" id="KW-0812">Transmembrane</keyword>
<keyword evidence="10" id="KW-0408">Iron</keyword>
<reference evidence="17 18" key="1">
    <citation type="submission" date="2019-04" db="EMBL/GenBank/DDBJ databases">
        <authorList>
            <person name="Jiang L."/>
        </authorList>
    </citation>
    <scope>NUCLEOTIDE SEQUENCE [LARGE SCALE GENOMIC DNA]</scope>
    <source>
        <strain evidence="17 18">YIM 131853</strain>
    </source>
</reference>
<evidence type="ECO:0000256" key="12">
    <source>
        <dbReference type="ARBA" id="ARBA00023136"/>
    </source>
</evidence>
<dbReference type="EMBL" id="SSSM01000004">
    <property type="protein sequence ID" value="THG30641.1"/>
    <property type="molecule type" value="Genomic_DNA"/>
</dbReference>
<dbReference type="GO" id="GO:0016020">
    <property type="term" value="C:membrane"/>
    <property type="evidence" value="ECO:0007669"/>
    <property type="project" value="UniProtKB-SubCell"/>
</dbReference>
<organism evidence="17 18">
    <name type="scientific">Naasia lichenicola</name>
    <dbReference type="NCBI Taxonomy" id="2565933"/>
    <lineage>
        <taxon>Bacteria</taxon>
        <taxon>Bacillati</taxon>
        <taxon>Actinomycetota</taxon>
        <taxon>Actinomycetes</taxon>
        <taxon>Micrococcales</taxon>
        <taxon>Microbacteriaceae</taxon>
        <taxon>Naasia</taxon>
    </lineage>
</organism>
<dbReference type="InterPro" id="IPR017927">
    <property type="entry name" value="FAD-bd_FR_type"/>
</dbReference>
<evidence type="ECO:0000256" key="1">
    <source>
        <dbReference type="ARBA" id="ARBA00001974"/>
    </source>
</evidence>
<keyword evidence="6" id="KW-0479">Metal-binding</keyword>
<accession>A0A4S4FNR8</accession>
<dbReference type="CDD" id="cd06198">
    <property type="entry name" value="FNR_like_3"/>
    <property type="match status" value="1"/>
</dbReference>
<comment type="caution">
    <text evidence="17">The sequence shown here is derived from an EMBL/GenBank/DDBJ whole genome shotgun (WGS) entry which is preliminary data.</text>
</comment>
<evidence type="ECO:0000256" key="14">
    <source>
        <dbReference type="SAM" id="Phobius"/>
    </source>
</evidence>